<sequence>MNNNGEHANTDVWLTKCVDYVSKIITYYRTNDMSQLNPQMISLVNTIRDVCIDTNPIDVNVTKKFDNDENLINYYRRLHKELSTSQTVADNIFQPSFVNTVLLSYAQKFYNNGFEQMRNTSLEKAAKHLSLSLQYQVAEAVATNAPIPLPFNFQVANNYLILLLQKANIPINIQNLIDERKNPLLNAINDIINNVIEDLFVKGEDYYFYVLNENNRARITSLKENIGFLAPLSSSANVFEYIAKKATESGKKTSVFSSANFVTSTPIQKQINNKNLNDETYRCRQNLTEMAFQNETLRRFILQQMNFVEK</sequence>
<dbReference type="GO" id="GO:0005198">
    <property type="term" value="F:structural molecule activity"/>
    <property type="evidence" value="ECO:0007669"/>
    <property type="project" value="InterPro"/>
</dbReference>
<organism evidence="1 2">
    <name type="scientific">Urbanus proteus nucleopolyhedrovirus</name>
    <dbReference type="NCBI Taxonomy" id="1675866"/>
    <lineage>
        <taxon>Viruses</taxon>
        <taxon>Viruses incertae sedis</taxon>
        <taxon>Naldaviricetes</taxon>
        <taxon>Lefavirales</taxon>
        <taxon>Baculoviridae</taxon>
        <taxon>Alphabaculovirus</taxon>
        <taxon>Alphabaculovirus urprotei</taxon>
    </lineage>
</organism>
<dbReference type="OrthoDB" id="3665at10239"/>
<keyword evidence="2" id="KW-1185">Reference proteome</keyword>
<reference evidence="1" key="1">
    <citation type="submission" date="2017-04" db="EMBL/GenBank/DDBJ databases">
        <title>Complete genome sequence of Urbanus proteus nucleopolyhedrovirus (UrprNPV).</title>
        <authorList>
            <person name="Santos E.R."/>
            <person name="Melo F.L."/>
            <person name="Sosa-Gomez D.R."/>
            <person name="Ribeiro B.M."/>
            <person name="Ardisson-Araujo D.M.P."/>
        </authorList>
    </citation>
    <scope>NUCLEOTIDE SEQUENCE [LARGE SCALE GENOMIC DNA]</scope>
    <source>
        <strain evidence="1">Southern Brazil</strain>
    </source>
</reference>
<dbReference type="Proteomes" id="UP000201861">
    <property type="component" value="Segment"/>
</dbReference>
<dbReference type="EMBL" id="KR011717">
    <property type="protein sequence ID" value="AKR17368.1"/>
    <property type="molecule type" value="Genomic_DNA"/>
</dbReference>
<gene>
    <name evidence="1" type="primary">gp41</name>
</gene>
<dbReference type="GO" id="GO:0044423">
    <property type="term" value="C:virion component"/>
    <property type="evidence" value="ECO:0007669"/>
    <property type="project" value="InterPro"/>
</dbReference>
<evidence type="ECO:0000313" key="2">
    <source>
        <dbReference type="Proteomes" id="UP000201861"/>
    </source>
</evidence>
<proteinExistence type="predicted"/>
<dbReference type="Pfam" id="PF04700">
    <property type="entry name" value="Baculo_gp41"/>
    <property type="match status" value="1"/>
</dbReference>
<accession>A0A162GUT9</accession>
<dbReference type="RefSeq" id="YP_009250051.1">
    <property type="nucleotide sequence ID" value="NC_029997.2"/>
</dbReference>
<protein>
    <submittedName>
        <fullName evidence="1">GP41</fullName>
    </submittedName>
</protein>
<dbReference type="InterPro" id="IPR006790">
    <property type="entry name" value="Baculovirus_Gp41"/>
</dbReference>
<dbReference type="KEGG" id="vg:27429917"/>
<dbReference type="GeneID" id="27429917"/>
<evidence type="ECO:0000313" key="1">
    <source>
        <dbReference type="EMBL" id="AKR17368.1"/>
    </source>
</evidence>
<name>A0A162GUT9_9ABAC</name>